<feature type="compositionally biased region" description="Gly residues" evidence="1">
    <location>
        <begin position="74"/>
        <end position="93"/>
    </location>
</feature>
<gene>
    <name evidence="2" type="ORF">PVAP13_2NG602140</name>
</gene>
<feature type="region of interest" description="Disordered" evidence="1">
    <location>
        <begin position="74"/>
        <end position="95"/>
    </location>
</feature>
<dbReference type="Proteomes" id="UP000823388">
    <property type="component" value="Chromosome 2N"/>
</dbReference>
<comment type="caution">
    <text evidence="2">The sequence shown here is derived from an EMBL/GenBank/DDBJ whole genome shotgun (WGS) entry which is preliminary data.</text>
</comment>
<proteinExistence type="predicted"/>
<accession>A0A8T0VZG6</accession>
<feature type="region of interest" description="Disordered" evidence="1">
    <location>
        <begin position="136"/>
        <end position="186"/>
    </location>
</feature>
<dbReference type="EMBL" id="CM029040">
    <property type="protein sequence ID" value="KAG2638554.1"/>
    <property type="molecule type" value="Genomic_DNA"/>
</dbReference>
<evidence type="ECO:0000313" key="3">
    <source>
        <dbReference type="Proteomes" id="UP000823388"/>
    </source>
</evidence>
<sequence>MYLPEDGKPPHLPMFEIRAAYVGRTISFFLLSLLSRSHQPPLSRAAARVSRPEELGEGELVEGPLARGGWWAGAAGGRGGGGGGGSTGGGWAGGEAALHRRPRWWLRRSGQVSGGGVMPGQVRGGWGCGGGGWTGGAVETAESSSADRRRRRAGRRRWRGEQRRCGEGQAEKEDGQMGLIGPEDGYRNIGRVPRLARSL</sequence>
<reference evidence="2 3" key="1">
    <citation type="submission" date="2020-05" db="EMBL/GenBank/DDBJ databases">
        <title>WGS assembly of Panicum virgatum.</title>
        <authorList>
            <person name="Lovell J.T."/>
            <person name="Jenkins J."/>
            <person name="Shu S."/>
            <person name="Juenger T.E."/>
            <person name="Schmutz J."/>
        </authorList>
    </citation>
    <scope>NUCLEOTIDE SEQUENCE [LARGE SCALE GENOMIC DNA]</scope>
    <source>
        <strain evidence="3">cv. AP13</strain>
    </source>
</reference>
<dbReference type="AlphaFoldDB" id="A0A8T0VZG6"/>
<organism evidence="2 3">
    <name type="scientific">Panicum virgatum</name>
    <name type="common">Blackwell switchgrass</name>
    <dbReference type="NCBI Taxonomy" id="38727"/>
    <lineage>
        <taxon>Eukaryota</taxon>
        <taxon>Viridiplantae</taxon>
        <taxon>Streptophyta</taxon>
        <taxon>Embryophyta</taxon>
        <taxon>Tracheophyta</taxon>
        <taxon>Spermatophyta</taxon>
        <taxon>Magnoliopsida</taxon>
        <taxon>Liliopsida</taxon>
        <taxon>Poales</taxon>
        <taxon>Poaceae</taxon>
        <taxon>PACMAD clade</taxon>
        <taxon>Panicoideae</taxon>
        <taxon>Panicodae</taxon>
        <taxon>Paniceae</taxon>
        <taxon>Panicinae</taxon>
        <taxon>Panicum</taxon>
        <taxon>Panicum sect. Hiantes</taxon>
    </lineage>
</organism>
<keyword evidence="3" id="KW-1185">Reference proteome</keyword>
<feature type="compositionally biased region" description="Basic and acidic residues" evidence="1">
    <location>
        <begin position="159"/>
        <end position="175"/>
    </location>
</feature>
<protein>
    <submittedName>
        <fullName evidence="2">Uncharacterized protein</fullName>
    </submittedName>
</protein>
<feature type="compositionally biased region" description="Basic residues" evidence="1">
    <location>
        <begin position="148"/>
        <end position="158"/>
    </location>
</feature>
<evidence type="ECO:0000256" key="1">
    <source>
        <dbReference type="SAM" id="MobiDB-lite"/>
    </source>
</evidence>
<name>A0A8T0VZG6_PANVG</name>
<evidence type="ECO:0000313" key="2">
    <source>
        <dbReference type="EMBL" id="KAG2638554.1"/>
    </source>
</evidence>